<dbReference type="EMBL" id="CP049056">
    <property type="protein sequence ID" value="QIE56606.1"/>
    <property type="molecule type" value="Genomic_DNA"/>
</dbReference>
<organism evidence="2 3">
    <name type="scientific">Pikeienuella piscinae</name>
    <dbReference type="NCBI Taxonomy" id="2748098"/>
    <lineage>
        <taxon>Bacteria</taxon>
        <taxon>Pseudomonadati</taxon>
        <taxon>Pseudomonadota</taxon>
        <taxon>Alphaproteobacteria</taxon>
        <taxon>Rhodobacterales</taxon>
        <taxon>Paracoccaceae</taxon>
        <taxon>Pikeienuella</taxon>
    </lineage>
</organism>
<evidence type="ECO:0000313" key="3">
    <source>
        <dbReference type="Proteomes" id="UP000503336"/>
    </source>
</evidence>
<accession>A0A7L5C258</accession>
<feature type="region of interest" description="Disordered" evidence="1">
    <location>
        <begin position="40"/>
        <end position="83"/>
    </location>
</feature>
<gene>
    <name evidence="2" type="ORF">G5B40_14865</name>
</gene>
<dbReference type="Proteomes" id="UP000503336">
    <property type="component" value="Chromosome"/>
</dbReference>
<evidence type="ECO:0000256" key="1">
    <source>
        <dbReference type="SAM" id="MobiDB-lite"/>
    </source>
</evidence>
<sequence length="83" mass="8714">MNLLSGSAHARYLAQSRDPFHGPHDHLAVFAHGAQTCRHEEWNAPGDAPPANENALFAPANKSGSDRSGDLLGEVSANLVGDA</sequence>
<proteinExistence type="predicted"/>
<dbReference type="RefSeq" id="WP_165093519.1">
    <property type="nucleotide sequence ID" value="NZ_CP049056.1"/>
</dbReference>
<keyword evidence="3" id="KW-1185">Reference proteome</keyword>
<protein>
    <submittedName>
        <fullName evidence="2">Uncharacterized protein</fullName>
    </submittedName>
</protein>
<evidence type="ECO:0000313" key="2">
    <source>
        <dbReference type="EMBL" id="QIE56606.1"/>
    </source>
</evidence>
<dbReference type="KEGG" id="hdh:G5B40_14865"/>
<dbReference type="AlphaFoldDB" id="A0A7L5C258"/>
<reference evidence="2 3" key="1">
    <citation type="submission" date="2020-02" db="EMBL/GenBank/DDBJ databases">
        <title>complete genome sequence of Rhodobacteraceae bacterium.</title>
        <authorList>
            <person name="Park J."/>
            <person name="Kim Y.-S."/>
            <person name="Kim K.-H."/>
        </authorList>
    </citation>
    <scope>NUCLEOTIDE SEQUENCE [LARGE SCALE GENOMIC DNA]</scope>
    <source>
        <strain evidence="2 3">RR4-56</strain>
    </source>
</reference>
<name>A0A7L5C258_9RHOB</name>